<proteinExistence type="predicted"/>
<evidence type="ECO:0000313" key="1">
    <source>
        <dbReference type="EMBL" id="KKK72561.1"/>
    </source>
</evidence>
<gene>
    <name evidence="1" type="ORF">LCGC14_2902650</name>
</gene>
<comment type="caution">
    <text evidence="1">The sequence shown here is derived from an EMBL/GenBank/DDBJ whole genome shotgun (WGS) entry which is preliminary data.</text>
</comment>
<protein>
    <submittedName>
        <fullName evidence="1">Uncharacterized protein</fullName>
    </submittedName>
</protein>
<sequence>MGRIVDAEGNKIEAEEFDEYTQITLKAVETLRNLVTEMIKDLDLTFFQTLGAVTSLQAQMVSTLMQRERLQTSKEEKDETKQ</sequence>
<reference evidence="1" key="1">
    <citation type="journal article" date="2015" name="Nature">
        <title>Complex archaea that bridge the gap between prokaryotes and eukaryotes.</title>
        <authorList>
            <person name="Spang A."/>
            <person name="Saw J.H."/>
            <person name="Jorgensen S.L."/>
            <person name="Zaremba-Niedzwiedzka K."/>
            <person name="Martijn J."/>
            <person name="Lind A.E."/>
            <person name="van Eijk R."/>
            <person name="Schleper C."/>
            <person name="Guy L."/>
            <person name="Ettema T.J."/>
        </authorList>
    </citation>
    <scope>NUCLEOTIDE SEQUENCE</scope>
</reference>
<name>A0A0F9AK27_9ZZZZ</name>
<organism evidence="1">
    <name type="scientific">marine sediment metagenome</name>
    <dbReference type="NCBI Taxonomy" id="412755"/>
    <lineage>
        <taxon>unclassified sequences</taxon>
        <taxon>metagenomes</taxon>
        <taxon>ecological metagenomes</taxon>
    </lineage>
</organism>
<dbReference type="AlphaFoldDB" id="A0A0F9AK27"/>
<accession>A0A0F9AK27</accession>
<dbReference type="EMBL" id="LAZR01057199">
    <property type="protein sequence ID" value="KKK72561.1"/>
    <property type="molecule type" value="Genomic_DNA"/>
</dbReference>